<keyword evidence="3" id="KW-1185">Reference proteome</keyword>
<dbReference type="EnsemblMetazoa" id="OVOC10598.1">
    <property type="protein sequence ID" value="OVOC10598.1"/>
    <property type="gene ID" value="WBGene00247407"/>
</dbReference>
<reference evidence="3" key="1">
    <citation type="submission" date="2013-10" db="EMBL/GenBank/DDBJ databases">
        <title>Genome sequencing of Onchocerca volvulus.</title>
        <authorList>
            <person name="Cotton J."/>
            <person name="Tsai J."/>
            <person name="Stanley E."/>
            <person name="Tracey A."/>
            <person name="Holroyd N."/>
            <person name="Lustigman S."/>
            <person name="Berriman M."/>
        </authorList>
    </citation>
    <scope>NUCLEOTIDE SEQUENCE</scope>
</reference>
<keyword evidence="1" id="KW-1133">Transmembrane helix</keyword>
<sequence>MKQTKQRAEKSKQKNYCPEMIWLLNINVYILTAHHVSYSIHLSILKLLLFLTKISMMILQSHFSDFD</sequence>
<evidence type="ECO:0000313" key="3">
    <source>
        <dbReference type="Proteomes" id="UP000024404"/>
    </source>
</evidence>
<proteinExistence type="predicted"/>
<name>A0A8R1TJS9_ONCVO</name>
<organism evidence="2 3">
    <name type="scientific">Onchocerca volvulus</name>
    <dbReference type="NCBI Taxonomy" id="6282"/>
    <lineage>
        <taxon>Eukaryota</taxon>
        <taxon>Metazoa</taxon>
        <taxon>Ecdysozoa</taxon>
        <taxon>Nematoda</taxon>
        <taxon>Chromadorea</taxon>
        <taxon>Rhabditida</taxon>
        <taxon>Spirurina</taxon>
        <taxon>Spiruromorpha</taxon>
        <taxon>Filarioidea</taxon>
        <taxon>Onchocercidae</taxon>
        <taxon>Onchocerca</taxon>
    </lineage>
</organism>
<evidence type="ECO:0000313" key="2">
    <source>
        <dbReference type="EnsemblMetazoa" id="OVOC10598.1"/>
    </source>
</evidence>
<keyword evidence="1" id="KW-0812">Transmembrane</keyword>
<reference evidence="2" key="2">
    <citation type="submission" date="2022-06" db="UniProtKB">
        <authorList>
            <consortium name="EnsemblMetazoa"/>
        </authorList>
    </citation>
    <scope>IDENTIFICATION</scope>
</reference>
<dbReference type="Proteomes" id="UP000024404">
    <property type="component" value="Unassembled WGS sequence"/>
</dbReference>
<accession>A0A8R1TJS9</accession>
<feature type="transmembrane region" description="Helical" evidence="1">
    <location>
        <begin position="21"/>
        <end position="38"/>
    </location>
</feature>
<dbReference type="EMBL" id="CMVM020000345">
    <property type="status" value="NOT_ANNOTATED_CDS"/>
    <property type="molecule type" value="Genomic_DNA"/>
</dbReference>
<evidence type="ECO:0000256" key="1">
    <source>
        <dbReference type="SAM" id="Phobius"/>
    </source>
</evidence>
<keyword evidence="1" id="KW-0472">Membrane</keyword>
<dbReference type="AlphaFoldDB" id="A0A8R1TJS9"/>
<protein>
    <submittedName>
        <fullName evidence="2">Uncharacterized protein</fullName>
    </submittedName>
</protein>